<protein>
    <submittedName>
        <fullName evidence="2">Uncharacterized protein</fullName>
    </submittedName>
</protein>
<feature type="region of interest" description="Disordered" evidence="1">
    <location>
        <begin position="1"/>
        <end position="29"/>
    </location>
</feature>
<evidence type="ECO:0000256" key="1">
    <source>
        <dbReference type="SAM" id="MobiDB-lite"/>
    </source>
</evidence>
<feature type="region of interest" description="Disordered" evidence="1">
    <location>
        <begin position="42"/>
        <end position="62"/>
    </location>
</feature>
<feature type="compositionally biased region" description="Polar residues" evidence="1">
    <location>
        <begin position="45"/>
        <end position="57"/>
    </location>
</feature>
<organism evidence="2">
    <name type="scientific">viral metagenome</name>
    <dbReference type="NCBI Taxonomy" id="1070528"/>
    <lineage>
        <taxon>unclassified sequences</taxon>
        <taxon>metagenomes</taxon>
        <taxon>organismal metagenomes</taxon>
    </lineage>
</organism>
<reference evidence="2" key="1">
    <citation type="journal article" date="2020" name="Nature">
        <title>Giant virus diversity and host interactions through global metagenomics.</title>
        <authorList>
            <person name="Schulz F."/>
            <person name="Roux S."/>
            <person name="Paez-Espino D."/>
            <person name="Jungbluth S."/>
            <person name="Walsh D.A."/>
            <person name="Denef V.J."/>
            <person name="McMahon K.D."/>
            <person name="Konstantinidis K.T."/>
            <person name="Eloe-Fadrosh E.A."/>
            <person name="Kyrpides N.C."/>
            <person name="Woyke T."/>
        </authorList>
    </citation>
    <scope>NUCLEOTIDE SEQUENCE</scope>
    <source>
        <strain evidence="2">GVMAG-M-3300023184-68</strain>
    </source>
</reference>
<feature type="compositionally biased region" description="Polar residues" evidence="1">
    <location>
        <begin position="7"/>
        <end position="17"/>
    </location>
</feature>
<dbReference type="EMBL" id="MN740154">
    <property type="protein sequence ID" value="QHT90408.1"/>
    <property type="molecule type" value="Genomic_DNA"/>
</dbReference>
<evidence type="ECO:0000313" key="2">
    <source>
        <dbReference type="EMBL" id="QHT90408.1"/>
    </source>
</evidence>
<name>A0A6C0IBL1_9ZZZZ</name>
<dbReference type="AlphaFoldDB" id="A0A6C0IBL1"/>
<accession>A0A6C0IBL1</accession>
<proteinExistence type="predicted"/>
<sequence>MNIDNDLPNSSGDLRSPSSEHRRCSRVVTTKGGSLTELVVEEATRNGSPPYQSQTPLPQKKNKKRYFPNFDYIRKLFVSTKLDQTSPVALPPSKLVVKRLKAPCQTSPVAKLPSELVVEGYKEHKPPDKKKEIEVIFSGRKFIHGQRSQSVSSLGHNIDNIVIRHSATNVSAHIISQAMLSSSNIFGAIRTPNSYGSKATFEVSSKEAIRRVSPLPKSSASEACFGLSSSVRSAPCPNSSGDLQSPSELAEEVGIEQYNIMNEIGKGHTEHVASSLLSPEQAKLAEDLGKGQNATELLTSKGQRSNWVPASRVLSAFHPEKLGEPEKWVPPDTHGLNNSDRIIPTYYLPSNMNRHNVLRVDYHYMILDDIRNVRPLNKYQLDYIKNSLHESDKQKIIEEFNNVIMSYGEVLLNDQ</sequence>